<accession>A0A3M7TYK8</accession>
<dbReference type="RefSeq" id="WP_122898050.1">
    <property type="nucleotide sequence ID" value="NZ_RHIB01000001.1"/>
</dbReference>
<dbReference type="SUPFAM" id="SSF50249">
    <property type="entry name" value="Nucleic acid-binding proteins"/>
    <property type="match status" value="1"/>
</dbReference>
<keyword evidence="1" id="KW-0378">Hydrolase</keyword>
<evidence type="ECO:0000256" key="1">
    <source>
        <dbReference type="ARBA" id="ARBA00022801"/>
    </source>
</evidence>
<dbReference type="PANTHER" id="PTHR37294">
    <property type="entry name" value="3'-5' EXORIBONUCLEASE YHAM"/>
    <property type="match status" value="1"/>
</dbReference>
<protein>
    <submittedName>
        <fullName evidence="3">HDIG domain-containing protein</fullName>
    </submittedName>
</protein>
<sequence length="314" mass="35470">MGTISNVQEGERLVGFFLVKEREVRVAANGDEYIDLLLGDETGTIPSKMWDVNDQQKAAVQRKTILKIDGTVRHFRGKKQLQINRVRIANDEDNIDIQSLVQKSTTSREELWQDLRMVIDDIQNDVYGAIIRKLFGNKEIREAFTTLPASKVMHHAYYAGLLDHVVSLCHSTLQLLAVYPHLNKDLLLTTCLLHDIGKTRTIHDAITPEYTDEGQLMGHLVMSVEMINEAAFEAGFSIQNEEVVALKHCILSQFGDADKGMGSAVSGKMPEAIFFNAIEELDAKLNALQMNKGQSEDGWQYHPMFKRKMKTDHV</sequence>
<proteinExistence type="predicted"/>
<dbReference type="GO" id="GO:0016787">
    <property type="term" value="F:hydrolase activity"/>
    <property type="evidence" value="ECO:0007669"/>
    <property type="project" value="UniProtKB-KW"/>
</dbReference>
<dbReference type="Proteomes" id="UP000278746">
    <property type="component" value="Unassembled WGS sequence"/>
</dbReference>
<dbReference type="GO" id="GO:0031125">
    <property type="term" value="P:rRNA 3'-end processing"/>
    <property type="evidence" value="ECO:0007669"/>
    <property type="project" value="TreeGrafter"/>
</dbReference>
<organism evidence="3 4">
    <name type="scientific">Alteribacter keqinensis</name>
    <dbReference type="NCBI Taxonomy" id="2483800"/>
    <lineage>
        <taxon>Bacteria</taxon>
        <taxon>Bacillati</taxon>
        <taxon>Bacillota</taxon>
        <taxon>Bacilli</taxon>
        <taxon>Bacillales</taxon>
        <taxon>Bacillaceae</taxon>
        <taxon>Alteribacter</taxon>
    </lineage>
</organism>
<keyword evidence="4" id="KW-1185">Reference proteome</keyword>
<evidence type="ECO:0000313" key="3">
    <source>
        <dbReference type="EMBL" id="RNA70349.1"/>
    </source>
</evidence>
<dbReference type="Gene3D" id="1.10.3210.10">
    <property type="entry name" value="Hypothetical protein af1432"/>
    <property type="match status" value="1"/>
</dbReference>
<evidence type="ECO:0000313" key="4">
    <source>
        <dbReference type="Proteomes" id="UP000278746"/>
    </source>
</evidence>
<dbReference type="AlphaFoldDB" id="A0A3M7TYK8"/>
<evidence type="ECO:0000259" key="2">
    <source>
        <dbReference type="Pfam" id="PF01966"/>
    </source>
</evidence>
<comment type="caution">
    <text evidence="3">The sequence shown here is derived from an EMBL/GenBank/DDBJ whole genome shotgun (WGS) entry which is preliminary data.</text>
</comment>
<dbReference type="PANTHER" id="PTHR37294:SF1">
    <property type="entry name" value="3'-5' EXORIBONUCLEASE YHAM"/>
    <property type="match status" value="1"/>
</dbReference>
<dbReference type="CDD" id="cd04492">
    <property type="entry name" value="YhaM_OBF_like"/>
    <property type="match status" value="1"/>
</dbReference>
<reference evidence="3 4" key="1">
    <citation type="submission" date="2018-10" db="EMBL/GenBank/DDBJ databases">
        <title>Bacillus Keqinensis sp. nov., a moderately halophilic bacterium isolated from a saline-alkaline lake.</title>
        <authorList>
            <person name="Wang H."/>
        </authorList>
    </citation>
    <scope>NUCLEOTIDE SEQUENCE [LARGE SCALE GENOMIC DNA]</scope>
    <source>
        <strain evidence="3 4">KQ-3</strain>
    </source>
</reference>
<gene>
    <name evidence="3" type="ORF">EBO34_10605</name>
</gene>
<dbReference type="InterPro" id="IPR050798">
    <property type="entry name" value="YhaM_exoribonuc/phosphodiest"/>
</dbReference>
<dbReference type="NCBIfam" id="TIGR00277">
    <property type="entry name" value="HDIG"/>
    <property type="match status" value="1"/>
</dbReference>
<dbReference type="InterPro" id="IPR003607">
    <property type="entry name" value="HD/PDEase_dom"/>
</dbReference>
<feature type="domain" description="HD" evidence="2">
    <location>
        <begin position="174"/>
        <end position="243"/>
    </location>
</feature>
<dbReference type="SUPFAM" id="SSF109604">
    <property type="entry name" value="HD-domain/PDEase-like"/>
    <property type="match status" value="1"/>
</dbReference>
<dbReference type="EMBL" id="RHIB01000001">
    <property type="protein sequence ID" value="RNA70349.1"/>
    <property type="molecule type" value="Genomic_DNA"/>
</dbReference>
<dbReference type="InterPro" id="IPR006674">
    <property type="entry name" value="HD_domain"/>
</dbReference>
<name>A0A3M7TYK8_9BACI</name>
<dbReference type="OrthoDB" id="9778453at2"/>
<dbReference type="InterPro" id="IPR012340">
    <property type="entry name" value="NA-bd_OB-fold"/>
</dbReference>
<dbReference type="InterPro" id="IPR006675">
    <property type="entry name" value="HDIG_dom"/>
</dbReference>
<dbReference type="CDD" id="cd00077">
    <property type="entry name" value="HDc"/>
    <property type="match status" value="1"/>
</dbReference>
<dbReference type="Pfam" id="PF01966">
    <property type="entry name" value="HD"/>
    <property type="match status" value="1"/>
</dbReference>
<dbReference type="Gene3D" id="2.40.50.140">
    <property type="entry name" value="Nucleic acid-binding proteins"/>
    <property type="match status" value="1"/>
</dbReference>